<name>F2J336_POLGS</name>
<dbReference type="EMBL" id="CP002568">
    <property type="protein sequence ID" value="ADZ68906.1"/>
    <property type="molecule type" value="Genomic_DNA"/>
</dbReference>
<dbReference type="SUPFAM" id="SSF53474">
    <property type="entry name" value="alpha/beta-Hydrolases"/>
    <property type="match status" value="1"/>
</dbReference>
<dbReference type="GO" id="GO:0016787">
    <property type="term" value="F:hydrolase activity"/>
    <property type="evidence" value="ECO:0007669"/>
    <property type="project" value="UniProtKB-KW"/>
</dbReference>
<evidence type="ECO:0000259" key="1">
    <source>
        <dbReference type="Pfam" id="PF12697"/>
    </source>
</evidence>
<accession>F2J336</accession>
<dbReference type="Gene3D" id="3.40.50.1820">
    <property type="entry name" value="alpha/beta hydrolase"/>
    <property type="match status" value="1"/>
</dbReference>
<dbReference type="InterPro" id="IPR050471">
    <property type="entry name" value="AB_hydrolase"/>
</dbReference>
<dbReference type="Pfam" id="PF12697">
    <property type="entry name" value="Abhydrolase_6"/>
    <property type="match status" value="1"/>
</dbReference>
<dbReference type="PANTHER" id="PTHR43433:SF4">
    <property type="entry name" value="NON-HEME CHLOROPEROXIDASE-RELATED"/>
    <property type="match status" value="1"/>
</dbReference>
<protein>
    <submittedName>
        <fullName evidence="2">Alpha/beta hydrolase fold protein</fullName>
    </submittedName>
</protein>
<evidence type="ECO:0000313" key="2">
    <source>
        <dbReference type="EMBL" id="ADZ68906.1"/>
    </source>
</evidence>
<evidence type="ECO:0000313" key="3">
    <source>
        <dbReference type="Proteomes" id="UP000008130"/>
    </source>
</evidence>
<reference evidence="2 3" key="1">
    <citation type="journal article" date="2011" name="J. Bacteriol.">
        <title>Complete genome sequence of Polymorphum gilvum SL003B-26A1T, a crude oil-degrading bacterium from oil-polluted saline soil.</title>
        <authorList>
            <person name="Li S.G."/>
            <person name="Tang Y.Q."/>
            <person name="Nie Y."/>
            <person name="Cai M."/>
            <person name="Wu X.L."/>
        </authorList>
    </citation>
    <scope>NUCLEOTIDE SEQUENCE [LARGE SCALE GENOMIC DNA]</scope>
    <source>
        <strain evidence="3">LMG 25793 / CGMCC 1.9160 / SL003B-26A1</strain>
    </source>
</reference>
<dbReference type="Proteomes" id="UP000008130">
    <property type="component" value="Chromosome"/>
</dbReference>
<dbReference type="OrthoDB" id="5491135at2"/>
<gene>
    <name evidence="2" type="ordered locus">SL003B_0471</name>
</gene>
<feature type="domain" description="AB hydrolase-1" evidence="1">
    <location>
        <begin position="35"/>
        <end position="222"/>
    </location>
</feature>
<organism evidence="2 3">
    <name type="scientific">Polymorphum gilvum (strain LMG 25793 / CGMCC 1.9160 / SL003B-26A1)</name>
    <dbReference type="NCBI Taxonomy" id="991905"/>
    <lineage>
        <taxon>Bacteria</taxon>
        <taxon>Pseudomonadati</taxon>
        <taxon>Pseudomonadota</taxon>
        <taxon>Alphaproteobacteria</taxon>
        <taxon>Rhodobacterales</taxon>
        <taxon>Paracoccaceae</taxon>
        <taxon>Polymorphum</taxon>
    </lineage>
</organism>
<dbReference type="KEGG" id="pgv:SL003B_0471"/>
<dbReference type="AlphaFoldDB" id="F2J336"/>
<dbReference type="eggNOG" id="COG2267">
    <property type="taxonomic scope" value="Bacteria"/>
</dbReference>
<dbReference type="RefSeq" id="WP_013651230.1">
    <property type="nucleotide sequence ID" value="NC_015259.1"/>
</dbReference>
<dbReference type="STRING" id="991905.SL003B_0471"/>
<proteinExistence type="predicted"/>
<keyword evidence="2" id="KW-0378">Hydrolase</keyword>
<dbReference type="HOGENOM" id="CLU_020336_29_1_5"/>
<dbReference type="InterPro" id="IPR029058">
    <property type="entry name" value="AB_hydrolase_fold"/>
</dbReference>
<dbReference type="PATRIC" id="fig|991905.3.peg.481"/>
<keyword evidence="3" id="KW-1185">Reference proteome</keyword>
<sequence length="229" mass="24704">MDPIVFIPGLLCTETLYAPQIVAFADRPLMVADHRRHDTIAAIAEDILAQAPQRFALVGLSMGGYIAMEILRVAPERVARLALLDTSARPDAPEQGERRRVLMDLADKGRFSKVPHLLYPGLVDAGREHDEDLKAVVVEMAMETGPEAFVRQQRAIMARVDARPRLGEIGCPTLVLVGAGDTLTPPHLAQEMHEAIPASRMAVIPGCGHLSTLEAPGAVTAELTAWLGA</sequence>
<dbReference type="PRINTS" id="PR00111">
    <property type="entry name" value="ABHYDROLASE"/>
</dbReference>
<dbReference type="InterPro" id="IPR000073">
    <property type="entry name" value="AB_hydrolase_1"/>
</dbReference>
<dbReference type="PANTHER" id="PTHR43433">
    <property type="entry name" value="HYDROLASE, ALPHA/BETA FOLD FAMILY PROTEIN"/>
    <property type="match status" value="1"/>
</dbReference>